<evidence type="ECO:0000259" key="6">
    <source>
        <dbReference type="Pfam" id="PF07687"/>
    </source>
</evidence>
<dbReference type="PANTHER" id="PTHR43808">
    <property type="entry name" value="ACETYLORNITHINE DEACETYLASE"/>
    <property type="match status" value="1"/>
</dbReference>
<proteinExistence type="predicted"/>
<dbReference type="SUPFAM" id="SSF53187">
    <property type="entry name" value="Zn-dependent exopeptidases"/>
    <property type="match status" value="1"/>
</dbReference>
<evidence type="ECO:0000256" key="1">
    <source>
        <dbReference type="ARBA" id="ARBA00001947"/>
    </source>
</evidence>
<comment type="cofactor">
    <cofactor evidence="1">
        <name>Zn(2+)</name>
        <dbReference type="ChEBI" id="CHEBI:29105"/>
    </cofactor>
</comment>
<dbReference type="SUPFAM" id="SSF55031">
    <property type="entry name" value="Bacterial exopeptidase dimerisation domain"/>
    <property type="match status" value="1"/>
</dbReference>
<dbReference type="InterPro" id="IPR001261">
    <property type="entry name" value="ArgE/DapE_CS"/>
</dbReference>
<evidence type="ECO:0000313" key="8">
    <source>
        <dbReference type="Proteomes" id="UP000306402"/>
    </source>
</evidence>
<dbReference type="PANTHER" id="PTHR43808:SF31">
    <property type="entry name" value="N-ACETYL-L-CITRULLINE DEACETYLASE"/>
    <property type="match status" value="1"/>
</dbReference>
<reference evidence="7 8" key="1">
    <citation type="submission" date="2019-05" db="EMBL/GenBank/DDBJ databases">
        <authorList>
            <person name="Qu J.-H."/>
        </authorList>
    </citation>
    <scope>NUCLEOTIDE SEQUENCE [LARGE SCALE GENOMIC DNA]</scope>
    <source>
        <strain evidence="7 8">T17</strain>
    </source>
</reference>
<evidence type="ECO:0000313" key="7">
    <source>
        <dbReference type="EMBL" id="TLV00628.1"/>
    </source>
</evidence>
<name>A0A5R9KWW1_9BACT</name>
<keyword evidence="2" id="KW-0479">Metal-binding</keyword>
<accession>A0A5R9KWW1</accession>
<sequence length="360" mass="39630">MVKVSEDIQILTQEAIALLKTLIETPSFSKEEANTAALIAAFFTNKQIPFQQKKNNLWAFNRHFDPAKPTVLLNSHHDTVKPNKSWTLDPFKAIVEEDKLYGLGSNDAGGCLVSLVATFCYFFEREDLTYNVAIATTAEEEISGKEGLETVVPELPEISFAIVGEPTEMQLAVAEKGLLVLDCVAKGKSGHAAREEGDNAIYKALKDISWIINHQFPKVSPTLGPVKMSVTIINAGTQHNVVPDACTFTIDVRVTDQYTLEEVIAEIQANIQSEVIARSIRLRPSSIPMDHPIVLEGLKLGRTAYGSPTTSDQALLDCPSLKMGPGHSARSHSADEFIYMREIEEGIKQYITMLEGVVTR</sequence>
<dbReference type="Pfam" id="PF07687">
    <property type="entry name" value="M20_dimer"/>
    <property type="match status" value="1"/>
</dbReference>
<gene>
    <name evidence="7" type="ORF">FEN17_14165</name>
</gene>
<dbReference type="InterPro" id="IPR050072">
    <property type="entry name" value="Peptidase_M20A"/>
</dbReference>
<evidence type="ECO:0000256" key="2">
    <source>
        <dbReference type="ARBA" id="ARBA00022723"/>
    </source>
</evidence>
<dbReference type="OrthoDB" id="9792335at2"/>
<dbReference type="RefSeq" id="WP_138366004.1">
    <property type="nucleotide sequence ID" value="NZ_VCEJ01000004.1"/>
</dbReference>
<dbReference type="Proteomes" id="UP000306402">
    <property type="component" value="Unassembled WGS sequence"/>
</dbReference>
<evidence type="ECO:0000256" key="5">
    <source>
        <dbReference type="ARBA" id="ARBA00023285"/>
    </source>
</evidence>
<evidence type="ECO:0000256" key="3">
    <source>
        <dbReference type="ARBA" id="ARBA00022801"/>
    </source>
</evidence>
<dbReference type="GO" id="GO:0008777">
    <property type="term" value="F:acetylornithine deacetylase activity"/>
    <property type="evidence" value="ECO:0007669"/>
    <property type="project" value="TreeGrafter"/>
</dbReference>
<dbReference type="InterPro" id="IPR002933">
    <property type="entry name" value="Peptidase_M20"/>
</dbReference>
<dbReference type="GO" id="GO:0006526">
    <property type="term" value="P:L-arginine biosynthetic process"/>
    <property type="evidence" value="ECO:0007669"/>
    <property type="project" value="TreeGrafter"/>
</dbReference>
<dbReference type="CDD" id="cd05651">
    <property type="entry name" value="M20_ArgE_DapE-like"/>
    <property type="match status" value="1"/>
</dbReference>
<dbReference type="InterPro" id="IPR011650">
    <property type="entry name" value="Peptidase_M20_dimer"/>
</dbReference>
<dbReference type="AlphaFoldDB" id="A0A5R9KWW1"/>
<keyword evidence="4" id="KW-0862">Zinc</keyword>
<dbReference type="PROSITE" id="PS00758">
    <property type="entry name" value="ARGE_DAPE_CPG2_1"/>
    <property type="match status" value="1"/>
</dbReference>
<comment type="caution">
    <text evidence="7">The sequence shown here is derived from an EMBL/GenBank/DDBJ whole genome shotgun (WGS) entry which is preliminary data.</text>
</comment>
<dbReference type="Pfam" id="PF01546">
    <property type="entry name" value="Peptidase_M20"/>
    <property type="match status" value="1"/>
</dbReference>
<keyword evidence="8" id="KW-1185">Reference proteome</keyword>
<organism evidence="7 8">
    <name type="scientific">Dyadobacter luticola</name>
    <dbReference type="NCBI Taxonomy" id="1979387"/>
    <lineage>
        <taxon>Bacteria</taxon>
        <taxon>Pseudomonadati</taxon>
        <taxon>Bacteroidota</taxon>
        <taxon>Cytophagia</taxon>
        <taxon>Cytophagales</taxon>
        <taxon>Spirosomataceae</taxon>
        <taxon>Dyadobacter</taxon>
    </lineage>
</organism>
<protein>
    <submittedName>
        <fullName evidence="7">M20/M25/M40 family metallo-hydrolase</fullName>
    </submittedName>
</protein>
<evidence type="ECO:0000256" key="4">
    <source>
        <dbReference type="ARBA" id="ARBA00022833"/>
    </source>
</evidence>
<dbReference type="Gene3D" id="3.40.630.10">
    <property type="entry name" value="Zn peptidases"/>
    <property type="match status" value="1"/>
</dbReference>
<keyword evidence="5" id="KW-0170">Cobalt</keyword>
<keyword evidence="3 7" id="KW-0378">Hydrolase</keyword>
<dbReference type="EMBL" id="VCEJ01000004">
    <property type="protein sequence ID" value="TLV00628.1"/>
    <property type="molecule type" value="Genomic_DNA"/>
</dbReference>
<feature type="domain" description="Peptidase M20 dimerisation" evidence="6">
    <location>
        <begin position="173"/>
        <end position="274"/>
    </location>
</feature>
<dbReference type="Gene3D" id="3.30.70.360">
    <property type="match status" value="1"/>
</dbReference>
<dbReference type="GO" id="GO:0046872">
    <property type="term" value="F:metal ion binding"/>
    <property type="evidence" value="ECO:0007669"/>
    <property type="project" value="UniProtKB-KW"/>
</dbReference>
<dbReference type="InterPro" id="IPR036264">
    <property type="entry name" value="Bact_exopeptidase_dim_dom"/>
</dbReference>